<accession>A0A7Y9JRN0</accession>
<keyword evidence="1" id="KW-1133">Transmembrane helix</keyword>
<evidence type="ECO:0000313" key="2">
    <source>
        <dbReference type="EMBL" id="NYD58416.1"/>
    </source>
</evidence>
<gene>
    <name evidence="2" type="ORF">BKA08_002654</name>
</gene>
<organism evidence="2 3">
    <name type="scientific">Nocardioides marinisabuli</name>
    <dbReference type="NCBI Taxonomy" id="419476"/>
    <lineage>
        <taxon>Bacteria</taxon>
        <taxon>Bacillati</taxon>
        <taxon>Actinomycetota</taxon>
        <taxon>Actinomycetes</taxon>
        <taxon>Propionibacteriales</taxon>
        <taxon>Nocardioidaceae</taxon>
        <taxon>Nocardioides</taxon>
    </lineage>
</organism>
<proteinExistence type="predicted"/>
<dbReference type="EMBL" id="JACCBE010000001">
    <property type="protein sequence ID" value="NYD58416.1"/>
    <property type="molecule type" value="Genomic_DNA"/>
</dbReference>
<name>A0A7Y9JRN0_9ACTN</name>
<evidence type="ECO:0000313" key="3">
    <source>
        <dbReference type="Proteomes" id="UP000516957"/>
    </source>
</evidence>
<evidence type="ECO:0000256" key="1">
    <source>
        <dbReference type="SAM" id="Phobius"/>
    </source>
</evidence>
<sequence length="66" mass="6585">MLGPLPRMHRSFLIGLLVALGALTGLFVALDTAALPATLGLLAGAGTGALLALLADGTQPQEPHQA</sequence>
<dbReference type="RefSeq" id="WP_179616033.1">
    <property type="nucleotide sequence ID" value="NZ_CP059163.1"/>
</dbReference>
<dbReference type="Proteomes" id="UP000516957">
    <property type="component" value="Unassembled WGS sequence"/>
</dbReference>
<reference evidence="2 3" key="1">
    <citation type="submission" date="2020-07" db="EMBL/GenBank/DDBJ databases">
        <title>Sequencing the genomes of 1000 actinobacteria strains.</title>
        <authorList>
            <person name="Klenk H.-P."/>
        </authorList>
    </citation>
    <scope>NUCLEOTIDE SEQUENCE [LARGE SCALE GENOMIC DNA]</scope>
    <source>
        <strain evidence="2 3">DSM 18965</strain>
    </source>
</reference>
<feature type="transmembrane region" description="Helical" evidence="1">
    <location>
        <begin position="36"/>
        <end position="55"/>
    </location>
</feature>
<comment type="caution">
    <text evidence="2">The sequence shown here is derived from an EMBL/GenBank/DDBJ whole genome shotgun (WGS) entry which is preliminary data.</text>
</comment>
<dbReference type="AlphaFoldDB" id="A0A7Y9JRN0"/>
<keyword evidence="1" id="KW-0812">Transmembrane</keyword>
<protein>
    <submittedName>
        <fullName evidence="2">ABC-type Fe3+-siderophore transport system permease subunit</fullName>
    </submittedName>
</protein>
<feature type="transmembrane region" description="Helical" evidence="1">
    <location>
        <begin position="12"/>
        <end position="30"/>
    </location>
</feature>
<keyword evidence="1" id="KW-0472">Membrane</keyword>
<keyword evidence="3" id="KW-1185">Reference proteome</keyword>